<dbReference type="GO" id="GO:0006508">
    <property type="term" value="P:proteolysis"/>
    <property type="evidence" value="ECO:0007669"/>
    <property type="project" value="UniProtKB-KW"/>
</dbReference>
<reference evidence="6 7" key="1">
    <citation type="submission" date="2017-06" db="EMBL/GenBank/DDBJ databases">
        <title>A platform for efficient transgenesis in Macrostomum lignano, a flatworm model organism for stem cell research.</title>
        <authorList>
            <person name="Berezikov E."/>
        </authorList>
    </citation>
    <scope>NUCLEOTIDE SEQUENCE [LARGE SCALE GENOMIC DNA]</scope>
    <source>
        <strain evidence="6">DV1</strain>
        <tissue evidence="6">Whole organism</tissue>
    </source>
</reference>
<dbReference type="PROSITE" id="PS00631">
    <property type="entry name" value="CYTOSOL_AP"/>
    <property type="match status" value="1"/>
</dbReference>
<dbReference type="PANTHER" id="PTHR11963:SF48">
    <property type="entry name" value="DIPEPTIDASE B, ISOFORM A"/>
    <property type="match status" value="1"/>
</dbReference>
<dbReference type="Pfam" id="PF00883">
    <property type="entry name" value="Peptidase_M17"/>
    <property type="match status" value="1"/>
</dbReference>
<keyword evidence="4" id="KW-0378">Hydrolase</keyword>
<dbReference type="PANTHER" id="PTHR11963">
    <property type="entry name" value="LEUCINE AMINOPEPTIDASE-RELATED"/>
    <property type="match status" value="1"/>
</dbReference>
<protein>
    <recommendedName>
        <fullName evidence="5">Cytosol aminopeptidase domain-containing protein</fullName>
    </recommendedName>
</protein>
<evidence type="ECO:0000259" key="5">
    <source>
        <dbReference type="PROSITE" id="PS00631"/>
    </source>
</evidence>
<accession>A0A267G737</accession>
<evidence type="ECO:0000313" key="7">
    <source>
        <dbReference type="Proteomes" id="UP000215902"/>
    </source>
</evidence>
<dbReference type="EMBL" id="NIVC01000544">
    <property type="protein sequence ID" value="PAA81214.1"/>
    <property type="molecule type" value="Genomic_DNA"/>
</dbReference>
<keyword evidence="7" id="KW-1185">Reference proteome</keyword>
<dbReference type="GO" id="GO:0030145">
    <property type="term" value="F:manganese ion binding"/>
    <property type="evidence" value="ECO:0007669"/>
    <property type="project" value="InterPro"/>
</dbReference>
<proteinExistence type="inferred from homology"/>
<evidence type="ECO:0000256" key="1">
    <source>
        <dbReference type="ARBA" id="ARBA00009528"/>
    </source>
</evidence>
<dbReference type="AlphaFoldDB" id="A0A267G737"/>
<evidence type="ECO:0000256" key="3">
    <source>
        <dbReference type="ARBA" id="ARBA00022670"/>
    </source>
</evidence>
<dbReference type="GO" id="GO:0070006">
    <property type="term" value="F:metalloaminopeptidase activity"/>
    <property type="evidence" value="ECO:0007669"/>
    <property type="project" value="InterPro"/>
</dbReference>
<keyword evidence="3" id="KW-0645">Protease</keyword>
<dbReference type="OrthoDB" id="10041421at2759"/>
<keyword evidence="2" id="KW-0031">Aminopeptidase</keyword>
<dbReference type="InterPro" id="IPR000819">
    <property type="entry name" value="Peptidase_M17_C"/>
</dbReference>
<comment type="caution">
    <text evidence="6">The sequence shown here is derived from an EMBL/GenBank/DDBJ whole genome shotgun (WGS) entry which is preliminary data.</text>
</comment>
<dbReference type="InterPro" id="IPR011356">
    <property type="entry name" value="Leucine_aapep/pepB"/>
</dbReference>
<organism evidence="6 7">
    <name type="scientific">Macrostomum lignano</name>
    <dbReference type="NCBI Taxonomy" id="282301"/>
    <lineage>
        <taxon>Eukaryota</taxon>
        <taxon>Metazoa</taxon>
        <taxon>Spiralia</taxon>
        <taxon>Lophotrochozoa</taxon>
        <taxon>Platyhelminthes</taxon>
        <taxon>Rhabditophora</taxon>
        <taxon>Macrostomorpha</taxon>
        <taxon>Macrostomida</taxon>
        <taxon>Macrostomidae</taxon>
        <taxon>Macrostomum</taxon>
    </lineage>
</organism>
<dbReference type="GO" id="GO:0005737">
    <property type="term" value="C:cytoplasm"/>
    <property type="evidence" value="ECO:0007669"/>
    <property type="project" value="InterPro"/>
</dbReference>
<feature type="domain" description="Cytosol aminopeptidase" evidence="5">
    <location>
        <begin position="370"/>
        <end position="377"/>
    </location>
</feature>
<name>A0A267G737_9PLAT</name>
<gene>
    <name evidence="6" type="ORF">BOX15_Mlig005874g1</name>
</gene>
<evidence type="ECO:0000256" key="4">
    <source>
        <dbReference type="ARBA" id="ARBA00022801"/>
    </source>
</evidence>
<feature type="non-terminal residue" evidence="6">
    <location>
        <position position="1"/>
    </location>
</feature>
<evidence type="ECO:0000313" key="6">
    <source>
        <dbReference type="EMBL" id="PAA81214.1"/>
    </source>
</evidence>
<evidence type="ECO:0000256" key="2">
    <source>
        <dbReference type="ARBA" id="ARBA00022438"/>
    </source>
</evidence>
<sequence>SLTRMCSIEPCSLLQQSNYDCIIIVGDNPLHLGQNLSAFSKTIQHYCAKNCSIMSPKSTTFVPCSESVAPAGRLVFAHTGPLNRDFDDSRSLYDAAQRGIELAISAGSRSPLLCRAWLGSLPSDQWSMDLNNLDRCIALGALQAVYCPLEVREATGNRNAALVGRLGYLVNQEDDATAALVAQRFNFIRALESGRQLARDIGGSDPERMSPGRIADRLASEFGVVSNGPVVMEIEESIKPEKYPLMAAVDRGSVERHRGKVVHLTYEGELNSRADAADRSHVTLLLAGKGVTFDSGGLSLKTGGSMVGMHRDKCGAAAVAGLFSLLAQLRPPNLTARCSLGLVRNSIGSGSYSPDEVIVSRAGRRVRVVNTDAEGRMILADLLCLQRERALELAEPSRARLFTVATLTGHAVLAYGQGYSIAMDNGPARRLGVAAKLQAAGDLIADPFEISTVRREDWDFVRSSGPYEELLQCNPQPSAATPRGHQFPAAFLAAASGLDKHGTDSKIPLSYTHIDNAGSAGRMKSTPPTASPLLAVAMRYVLPRLSRCL</sequence>
<dbReference type="Gene3D" id="3.40.630.10">
    <property type="entry name" value="Zn peptidases"/>
    <property type="match status" value="1"/>
</dbReference>
<dbReference type="STRING" id="282301.A0A267G737"/>
<comment type="similarity">
    <text evidence="1">Belongs to the peptidase M17 family.</text>
</comment>
<dbReference type="Proteomes" id="UP000215902">
    <property type="component" value="Unassembled WGS sequence"/>
</dbReference>
<dbReference type="SUPFAM" id="SSF53187">
    <property type="entry name" value="Zn-dependent exopeptidases"/>
    <property type="match status" value="1"/>
</dbReference>
<dbReference type="PRINTS" id="PR00481">
    <property type="entry name" value="LAMNOPPTDASE"/>
</dbReference>